<proteinExistence type="predicted"/>
<dbReference type="Pfam" id="PF12833">
    <property type="entry name" value="HTH_18"/>
    <property type="match status" value="1"/>
</dbReference>
<evidence type="ECO:0000256" key="2">
    <source>
        <dbReference type="ARBA" id="ARBA00023125"/>
    </source>
</evidence>
<dbReference type="PROSITE" id="PS01124">
    <property type="entry name" value="HTH_ARAC_FAMILY_2"/>
    <property type="match status" value="1"/>
</dbReference>
<dbReference type="PANTHER" id="PTHR47893">
    <property type="entry name" value="REGULATORY PROTEIN PCHR"/>
    <property type="match status" value="1"/>
</dbReference>
<dbReference type="GO" id="GO:0003700">
    <property type="term" value="F:DNA-binding transcription factor activity"/>
    <property type="evidence" value="ECO:0007669"/>
    <property type="project" value="InterPro"/>
</dbReference>
<dbReference type="InterPro" id="IPR053142">
    <property type="entry name" value="PchR_regulatory_protein"/>
</dbReference>
<dbReference type="Proteomes" id="UP000541352">
    <property type="component" value="Unassembled WGS sequence"/>
</dbReference>
<dbReference type="InterPro" id="IPR009057">
    <property type="entry name" value="Homeodomain-like_sf"/>
</dbReference>
<evidence type="ECO:0000256" key="1">
    <source>
        <dbReference type="ARBA" id="ARBA00023015"/>
    </source>
</evidence>
<feature type="domain" description="HTH araC/xylS-type" evidence="4">
    <location>
        <begin position="175"/>
        <end position="273"/>
    </location>
</feature>
<reference evidence="5 6" key="1">
    <citation type="submission" date="2020-08" db="EMBL/GenBank/DDBJ databases">
        <title>Genomic Encyclopedia of Type Strains, Phase IV (KMG-IV): sequencing the most valuable type-strain genomes for metagenomic binning, comparative biology and taxonomic classification.</title>
        <authorList>
            <person name="Goeker M."/>
        </authorList>
    </citation>
    <scope>NUCLEOTIDE SEQUENCE [LARGE SCALE GENOMIC DNA]</scope>
    <source>
        <strain evidence="5 6">DSM 17976</strain>
    </source>
</reference>
<dbReference type="PROSITE" id="PS00041">
    <property type="entry name" value="HTH_ARAC_FAMILY_1"/>
    <property type="match status" value="1"/>
</dbReference>
<accession>A0A7W6ES51</accession>
<comment type="caution">
    <text evidence="5">The sequence shown here is derived from an EMBL/GenBank/DDBJ whole genome shotgun (WGS) entry which is preliminary data.</text>
</comment>
<dbReference type="SUPFAM" id="SSF46689">
    <property type="entry name" value="Homeodomain-like"/>
    <property type="match status" value="1"/>
</dbReference>
<gene>
    <name evidence="5" type="ORF">FHS57_004149</name>
</gene>
<dbReference type="InterPro" id="IPR018060">
    <property type="entry name" value="HTH_AraC"/>
</dbReference>
<keyword evidence="6" id="KW-1185">Reference proteome</keyword>
<evidence type="ECO:0000256" key="3">
    <source>
        <dbReference type="ARBA" id="ARBA00023163"/>
    </source>
</evidence>
<dbReference type="RefSeq" id="WP_183976917.1">
    <property type="nucleotide sequence ID" value="NZ_JACIBY010000009.1"/>
</dbReference>
<keyword evidence="1" id="KW-0805">Transcription regulation</keyword>
<protein>
    <submittedName>
        <fullName evidence="5">AraC-like DNA-binding protein</fullName>
    </submittedName>
</protein>
<sequence length="275" mass="31801">MKPYTFMTTAAESTLNVNLLYSDADFEWNEFNLPILPSHQWFQYPLPNSGAKLAIVFISPTPSIKFIDCALYPNQPITWFEGVGPHTKWKGFFIVTKDDYLEKSFALQTNELRMNQTSYPLPPACFTSLLALTGWATGDLKEFVSPKKLIHDFLRQACSSIDLNSPSAPTNKVVKHLEELVENHLEGGFLPKIDEIALELNMHKVTLQNKFKQVHNKSLYEYYLDRKLERACELLKYFKVQEVAERLGYTQAIKFIIVFKKRYNITPKQFVQGQF</sequence>
<dbReference type="EMBL" id="JACIBY010000009">
    <property type="protein sequence ID" value="MBB3840136.1"/>
    <property type="molecule type" value="Genomic_DNA"/>
</dbReference>
<dbReference type="PANTHER" id="PTHR47893:SF1">
    <property type="entry name" value="REGULATORY PROTEIN PCHR"/>
    <property type="match status" value="1"/>
</dbReference>
<dbReference type="InterPro" id="IPR018062">
    <property type="entry name" value="HTH_AraC-typ_CS"/>
</dbReference>
<keyword evidence="2 5" id="KW-0238">DNA-binding</keyword>
<evidence type="ECO:0000313" key="5">
    <source>
        <dbReference type="EMBL" id="MBB3840136.1"/>
    </source>
</evidence>
<organism evidence="5 6">
    <name type="scientific">Runella defluvii</name>
    <dbReference type="NCBI Taxonomy" id="370973"/>
    <lineage>
        <taxon>Bacteria</taxon>
        <taxon>Pseudomonadati</taxon>
        <taxon>Bacteroidota</taxon>
        <taxon>Cytophagia</taxon>
        <taxon>Cytophagales</taxon>
        <taxon>Spirosomataceae</taxon>
        <taxon>Runella</taxon>
    </lineage>
</organism>
<dbReference type="SMART" id="SM00342">
    <property type="entry name" value="HTH_ARAC"/>
    <property type="match status" value="1"/>
</dbReference>
<evidence type="ECO:0000259" key="4">
    <source>
        <dbReference type="PROSITE" id="PS01124"/>
    </source>
</evidence>
<name>A0A7W6ES51_9BACT</name>
<keyword evidence="3" id="KW-0804">Transcription</keyword>
<dbReference type="Gene3D" id="1.10.10.60">
    <property type="entry name" value="Homeodomain-like"/>
    <property type="match status" value="1"/>
</dbReference>
<dbReference type="GO" id="GO:0043565">
    <property type="term" value="F:sequence-specific DNA binding"/>
    <property type="evidence" value="ECO:0007669"/>
    <property type="project" value="InterPro"/>
</dbReference>
<dbReference type="AlphaFoldDB" id="A0A7W6ES51"/>
<evidence type="ECO:0000313" key="6">
    <source>
        <dbReference type="Proteomes" id="UP000541352"/>
    </source>
</evidence>